<evidence type="ECO:0000313" key="3">
    <source>
        <dbReference type="Proteomes" id="UP000076154"/>
    </source>
</evidence>
<dbReference type="EMBL" id="LUEZ02000136">
    <property type="protein sequence ID" value="RDB16085.1"/>
    <property type="molecule type" value="Genomic_DNA"/>
</dbReference>
<dbReference type="EMBL" id="LUEZ02000005">
    <property type="protein sequence ID" value="RDB30231.1"/>
    <property type="molecule type" value="Genomic_DNA"/>
</dbReference>
<protein>
    <submittedName>
        <fullName evidence="1">Uncharacterized protein</fullName>
    </submittedName>
</protein>
<keyword evidence="3" id="KW-1185">Reference proteome</keyword>
<name>A0A151V6T4_HYPMA</name>
<dbReference type="OrthoDB" id="2958987at2759"/>
<organism evidence="1 3">
    <name type="scientific">Hypsizygus marmoreus</name>
    <name type="common">White beech mushroom</name>
    <name type="synonym">Agaricus marmoreus</name>
    <dbReference type="NCBI Taxonomy" id="39966"/>
    <lineage>
        <taxon>Eukaryota</taxon>
        <taxon>Fungi</taxon>
        <taxon>Dikarya</taxon>
        <taxon>Basidiomycota</taxon>
        <taxon>Agaricomycotina</taxon>
        <taxon>Agaricomycetes</taxon>
        <taxon>Agaricomycetidae</taxon>
        <taxon>Agaricales</taxon>
        <taxon>Tricholomatineae</taxon>
        <taxon>Lyophyllaceae</taxon>
        <taxon>Hypsizygus</taxon>
    </lineage>
</organism>
<gene>
    <name evidence="1" type="ORF">Hypma_003418</name>
    <name evidence="2" type="ORF">Hypma_007333</name>
</gene>
<dbReference type="AlphaFoldDB" id="A0A151V6T4"/>
<comment type="caution">
    <text evidence="1">The sequence shown here is derived from an EMBL/GenBank/DDBJ whole genome shotgun (WGS) entry which is preliminary data.</text>
</comment>
<evidence type="ECO:0000313" key="2">
    <source>
        <dbReference type="EMBL" id="RDB30231.1"/>
    </source>
</evidence>
<sequence>MDEISGSQAQLSEELLLLQELGYSDVYIVDDPPAPPGFKDIRRDPDTDTDLRVLDVIAACLNTGKPEDVVAAAFDKREQISLILAKSGDVDSSDYAATHAFLSALREAKNWTDLLPFLATHTKHNIERRVRRLNESITDLFDDLQSAATDYKFSAIENEFPRSGFYRRSRYPEGLPTPQRFLHELMRECVIQSTDFEIHGSESLDLQYPRLLFPADSLCRSSFFRHLTSKYYQGGDSKLKGRVEKLQRRLRRVCQYAKIDMLIRLVRRLPNIPFRWLENADTIVDAQERSPELCKDPMEVVERVLGRQPSPEQTDKFLRQYPDLSRNWERRRRLVKTRIHPELRIILELGPPLLSRLPQNPTPDDVVRLPIGCSKRSCLCCAIWIDLLSVVTTGLQCVTAGSNGKPCGDWELPCTTGGIKVVPEWLDLDMSVATGVNRRLERGLHSLMPPPPRILDEAELSALRARWEAAGGARTLPWEVYLAWSTPASR</sequence>
<reference evidence="1 3" key="1">
    <citation type="submission" date="2018-04" db="EMBL/GenBank/DDBJ databases">
        <title>Whole genome sequencing of Hypsizygus marmoreus.</title>
        <authorList>
            <person name="Choi I.-G."/>
            <person name="Min B."/>
            <person name="Kim J.-G."/>
            <person name="Kim S."/>
            <person name="Oh Y.-L."/>
            <person name="Kong W.-S."/>
            <person name="Park H."/>
            <person name="Jeong J."/>
            <person name="Song E.-S."/>
        </authorList>
    </citation>
    <scope>NUCLEOTIDE SEQUENCE [LARGE SCALE GENOMIC DNA]</scope>
    <source>
        <strain evidence="1 3">51987-8</strain>
    </source>
</reference>
<proteinExistence type="predicted"/>
<dbReference type="InParanoid" id="A0A151V6T4"/>
<evidence type="ECO:0000313" key="1">
    <source>
        <dbReference type="EMBL" id="RDB16085.1"/>
    </source>
</evidence>
<dbReference type="Proteomes" id="UP000076154">
    <property type="component" value="Unassembled WGS sequence"/>
</dbReference>
<accession>A0A151V6T4</accession>